<reference evidence="1 2" key="1">
    <citation type="journal article" date="2024" name="Commun. Biol.">
        <title>Comparative genomic analysis of thermophilic fungi reveals convergent evolutionary adaptations and gene losses.</title>
        <authorList>
            <person name="Steindorff A.S."/>
            <person name="Aguilar-Pontes M.V."/>
            <person name="Robinson A.J."/>
            <person name="Andreopoulos B."/>
            <person name="LaButti K."/>
            <person name="Kuo A."/>
            <person name="Mondo S."/>
            <person name="Riley R."/>
            <person name="Otillar R."/>
            <person name="Haridas S."/>
            <person name="Lipzen A."/>
            <person name="Grimwood J."/>
            <person name="Schmutz J."/>
            <person name="Clum A."/>
            <person name="Reid I.D."/>
            <person name="Moisan M.C."/>
            <person name="Butler G."/>
            <person name="Nguyen T.T.M."/>
            <person name="Dewar K."/>
            <person name="Conant G."/>
            <person name="Drula E."/>
            <person name="Henrissat B."/>
            <person name="Hansel C."/>
            <person name="Singer S."/>
            <person name="Hutchinson M.I."/>
            <person name="de Vries R.P."/>
            <person name="Natvig D.O."/>
            <person name="Powell A.J."/>
            <person name="Tsang A."/>
            <person name="Grigoriev I.V."/>
        </authorList>
    </citation>
    <scope>NUCLEOTIDE SEQUENCE [LARGE SCALE GENOMIC DNA]</scope>
    <source>
        <strain evidence="1 2">CBS 494.80</strain>
    </source>
</reference>
<name>A0ABR4CP34_9HELO</name>
<evidence type="ECO:0000313" key="1">
    <source>
        <dbReference type="EMBL" id="KAL2071735.1"/>
    </source>
</evidence>
<sequence>MSKRPASRELAHDPKLARKFSHFDLQSDSNILPAQSFALCILDYRDLAKYVRKVTLTYSLWGQYEEETPPYEAVTPEDKVRQEIFRAAIADQDWDESDASGLLNRLMTTERPDINQRSFHQNFPDAAGPFGRIGEKALEATLSS</sequence>
<protein>
    <submittedName>
        <fullName evidence="1">Uncharacterized protein</fullName>
    </submittedName>
</protein>
<comment type="caution">
    <text evidence="1">The sequence shown here is derived from an EMBL/GenBank/DDBJ whole genome shotgun (WGS) entry which is preliminary data.</text>
</comment>
<gene>
    <name evidence="1" type="ORF">VTL71DRAFT_12970</name>
</gene>
<evidence type="ECO:0000313" key="2">
    <source>
        <dbReference type="Proteomes" id="UP001595075"/>
    </source>
</evidence>
<proteinExistence type="predicted"/>
<dbReference type="EMBL" id="JAZHXI010000005">
    <property type="protein sequence ID" value="KAL2071735.1"/>
    <property type="molecule type" value="Genomic_DNA"/>
</dbReference>
<organism evidence="1 2">
    <name type="scientific">Oculimacula yallundae</name>
    <dbReference type="NCBI Taxonomy" id="86028"/>
    <lineage>
        <taxon>Eukaryota</taxon>
        <taxon>Fungi</taxon>
        <taxon>Dikarya</taxon>
        <taxon>Ascomycota</taxon>
        <taxon>Pezizomycotina</taxon>
        <taxon>Leotiomycetes</taxon>
        <taxon>Helotiales</taxon>
        <taxon>Ploettnerulaceae</taxon>
        <taxon>Oculimacula</taxon>
    </lineage>
</organism>
<dbReference type="Proteomes" id="UP001595075">
    <property type="component" value="Unassembled WGS sequence"/>
</dbReference>
<keyword evidence="2" id="KW-1185">Reference proteome</keyword>
<accession>A0ABR4CP34</accession>